<accession>A0AC60NW22</accession>
<comment type="caution">
    <text evidence="1">The sequence shown here is derived from an EMBL/GenBank/DDBJ whole genome shotgun (WGS) entry which is preliminary data.</text>
</comment>
<evidence type="ECO:0000313" key="1">
    <source>
        <dbReference type="EMBL" id="KAG0411355.1"/>
    </source>
</evidence>
<name>A0AC60NW22_IXOPE</name>
<organism evidence="1 2">
    <name type="scientific">Ixodes persulcatus</name>
    <name type="common">Taiga tick</name>
    <dbReference type="NCBI Taxonomy" id="34615"/>
    <lineage>
        <taxon>Eukaryota</taxon>
        <taxon>Metazoa</taxon>
        <taxon>Ecdysozoa</taxon>
        <taxon>Arthropoda</taxon>
        <taxon>Chelicerata</taxon>
        <taxon>Arachnida</taxon>
        <taxon>Acari</taxon>
        <taxon>Parasitiformes</taxon>
        <taxon>Ixodida</taxon>
        <taxon>Ixodoidea</taxon>
        <taxon>Ixodidae</taxon>
        <taxon>Ixodinae</taxon>
        <taxon>Ixodes</taxon>
    </lineage>
</organism>
<keyword evidence="2" id="KW-1185">Reference proteome</keyword>
<protein>
    <submittedName>
        <fullName evidence="1">Uncharacterized protein</fullName>
    </submittedName>
</protein>
<gene>
    <name evidence="1" type="ORF">HPB47_011537</name>
</gene>
<proteinExistence type="predicted"/>
<sequence>MPTSTSASVNGAAVSSTINPDAYMVVRQRQQNIRALDLLQSTFVNETTEQQFLDLGCGPGDFTCRHLLPRCPPLAKIVAVDVSLDMVKYAKKHFSHPRICYDVLDIAGNGVPDFVRRYGSFDRVYSFFRLNWTNDQETGFKNIAELLKPGGGCLLLFRASGNLMRLNKKMAAMNHWQKYRKVAVPAAELMRSSLSYRRCSSAKYSFISGCGASLDRAHKRLCYIHPIKSGGCFPQLPRMLKLVTMKVRPRVHKAKMLYYPSQLSPGPILSSLPSRRQSPHPLIPQPRSKPGDAAPSTMPSPSSVSQLHSAQPGSSPSGTLPPPHSSCWPPAVRQFAHCCYPGRMLRLVTRISKSAAPTVRELVAHHHPPAFPAPS</sequence>
<dbReference type="Proteomes" id="UP000805193">
    <property type="component" value="Unassembled WGS sequence"/>
</dbReference>
<dbReference type="EMBL" id="JABSTQ010011438">
    <property type="protein sequence ID" value="KAG0411355.1"/>
    <property type="molecule type" value="Genomic_DNA"/>
</dbReference>
<reference evidence="1 2" key="1">
    <citation type="journal article" date="2020" name="Cell">
        <title>Large-Scale Comparative Analyses of Tick Genomes Elucidate Their Genetic Diversity and Vector Capacities.</title>
        <authorList>
            <consortium name="Tick Genome and Microbiome Consortium (TIGMIC)"/>
            <person name="Jia N."/>
            <person name="Wang J."/>
            <person name="Shi W."/>
            <person name="Du L."/>
            <person name="Sun Y."/>
            <person name="Zhan W."/>
            <person name="Jiang J.F."/>
            <person name="Wang Q."/>
            <person name="Zhang B."/>
            <person name="Ji P."/>
            <person name="Bell-Sakyi L."/>
            <person name="Cui X.M."/>
            <person name="Yuan T.T."/>
            <person name="Jiang B.G."/>
            <person name="Yang W.F."/>
            <person name="Lam T.T."/>
            <person name="Chang Q.C."/>
            <person name="Ding S.J."/>
            <person name="Wang X.J."/>
            <person name="Zhu J.G."/>
            <person name="Ruan X.D."/>
            <person name="Zhao L."/>
            <person name="Wei J.T."/>
            <person name="Ye R.Z."/>
            <person name="Que T.C."/>
            <person name="Du C.H."/>
            <person name="Zhou Y.H."/>
            <person name="Cheng J.X."/>
            <person name="Dai P.F."/>
            <person name="Guo W.B."/>
            <person name="Han X.H."/>
            <person name="Huang E.J."/>
            <person name="Li L.F."/>
            <person name="Wei W."/>
            <person name="Gao Y.C."/>
            <person name="Liu J.Z."/>
            <person name="Shao H.Z."/>
            <person name="Wang X."/>
            <person name="Wang C.C."/>
            <person name="Yang T.C."/>
            <person name="Huo Q.B."/>
            <person name="Li W."/>
            <person name="Chen H.Y."/>
            <person name="Chen S.E."/>
            <person name="Zhou L.G."/>
            <person name="Ni X.B."/>
            <person name="Tian J.H."/>
            <person name="Sheng Y."/>
            <person name="Liu T."/>
            <person name="Pan Y.S."/>
            <person name="Xia L.Y."/>
            <person name="Li J."/>
            <person name="Zhao F."/>
            <person name="Cao W.C."/>
        </authorList>
    </citation>
    <scope>NUCLEOTIDE SEQUENCE [LARGE SCALE GENOMIC DNA]</scope>
    <source>
        <strain evidence="1">Iper-2018</strain>
    </source>
</reference>
<evidence type="ECO:0000313" key="2">
    <source>
        <dbReference type="Proteomes" id="UP000805193"/>
    </source>
</evidence>